<evidence type="ECO:0000256" key="1">
    <source>
        <dbReference type="SAM" id="Phobius"/>
    </source>
</evidence>
<reference evidence="3" key="1">
    <citation type="submission" date="2019-02" db="EMBL/GenBank/DDBJ databases">
        <authorList>
            <person name="Gruber-Vodicka R. H."/>
            <person name="Seah K. B. B."/>
        </authorList>
    </citation>
    <scope>NUCLEOTIDE SEQUENCE</scope>
    <source>
        <strain evidence="2">BECK_S312</strain>
        <strain evidence="3">BECK_S426</strain>
    </source>
</reference>
<evidence type="ECO:0008006" key="4">
    <source>
        <dbReference type="Google" id="ProtNLM"/>
    </source>
</evidence>
<feature type="transmembrane region" description="Helical" evidence="1">
    <location>
        <begin position="192"/>
        <end position="212"/>
    </location>
</feature>
<gene>
    <name evidence="2" type="ORF">BECKLPF1236A_GA0070988_103224</name>
    <name evidence="3" type="ORF">BECKLPF1236C_GA0070990_103254</name>
</gene>
<evidence type="ECO:0000313" key="3">
    <source>
        <dbReference type="EMBL" id="VFK35040.1"/>
    </source>
</evidence>
<protein>
    <recommendedName>
        <fullName evidence="4">CHAT domain-containing protein</fullName>
    </recommendedName>
</protein>
<accession>A0A450Y0H9</accession>
<name>A0A450Y0H9_9GAMM</name>
<dbReference type="EMBL" id="CAADFP010000325">
    <property type="protein sequence ID" value="VFK35040.1"/>
    <property type="molecule type" value="Genomic_DNA"/>
</dbReference>
<dbReference type="EMBL" id="CAADFM010000322">
    <property type="protein sequence ID" value="VFK21885.1"/>
    <property type="molecule type" value="Genomic_DNA"/>
</dbReference>
<sequence>MNRWVKNPKIFFAVPNDRLGVKNIYTESFSSVSEKGKRFFYDKVERDMRRARNKLKNNPAILLAESKPETTHREKVLEYIESSSDKDPVIIFAHNHNGELFFPDGSSLKTDEFSEKIFEKERLPIVLSCSTYKSSKGSPSGLITSSDLLFEDFAIALNKIQTQECLYVGDYLKLFDDTFITLSEKRDKKVKVVIGISITGVGGVGGVGGVMIDVISLNLTEDNRHYWKYLWISAVTH</sequence>
<dbReference type="AlphaFoldDB" id="A0A450Y0H9"/>
<organism evidence="3">
    <name type="scientific">Candidatus Kentrum sp. LPFa</name>
    <dbReference type="NCBI Taxonomy" id="2126335"/>
    <lineage>
        <taxon>Bacteria</taxon>
        <taxon>Pseudomonadati</taxon>
        <taxon>Pseudomonadota</taxon>
        <taxon>Gammaproteobacteria</taxon>
        <taxon>Candidatus Kentrum</taxon>
    </lineage>
</organism>
<evidence type="ECO:0000313" key="2">
    <source>
        <dbReference type="EMBL" id="VFK21885.1"/>
    </source>
</evidence>
<keyword evidence="1" id="KW-1133">Transmembrane helix</keyword>
<keyword evidence="1" id="KW-0812">Transmembrane</keyword>
<proteinExistence type="predicted"/>
<keyword evidence="1" id="KW-0472">Membrane</keyword>